<feature type="transmembrane region" description="Helical" evidence="9">
    <location>
        <begin position="181"/>
        <end position="198"/>
    </location>
</feature>
<dbReference type="NCBIfam" id="TIGR01297">
    <property type="entry name" value="CDF"/>
    <property type="match status" value="1"/>
</dbReference>
<dbReference type="EMBL" id="BMJW01000002">
    <property type="protein sequence ID" value="GGG98127.1"/>
    <property type="molecule type" value="Genomic_DNA"/>
</dbReference>
<dbReference type="InterPro" id="IPR027470">
    <property type="entry name" value="Cation_efflux_CTD"/>
</dbReference>
<comment type="similarity">
    <text evidence="2">Belongs to the cation diffusion facilitator (CDF) transporter (TC 2.A.4) family. SLC30A subfamily.</text>
</comment>
<comment type="caution">
    <text evidence="12">The sequence shown here is derived from an EMBL/GenBank/DDBJ whole genome shotgun (WGS) entry which is preliminary data.</text>
</comment>
<dbReference type="GO" id="GO:0005886">
    <property type="term" value="C:plasma membrane"/>
    <property type="evidence" value="ECO:0007669"/>
    <property type="project" value="TreeGrafter"/>
</dbReference>
<dbReference type="InterPro" id="IPR058533">
    <property type="entry name" value="Cation_efflux_TM"/>
</dbReference>
<keyword evidence="6 9" id="KW-1133">Transmembrane helix</keyword>
<keyword evidence="5" id="KW-0862">Zinc</keyword>
<gene>
    <name evidence="12" type="ORF">GCM10011416_15280</name>
</gene>
<evidence type="ECO:0000256" key="6">
    <source>
        <dbReference type="ARBA" id="ARBA00022989"/>
    </source>
</evidence>
<dbReference type="InterPro" id="IPR050681">
    <property type="entry name" value="CDF/SLC30A"/>
</dbReference>
<evidence type="ECO:0000256" key="3">
    <source>
        <dbReference type="ARBA" id="ARBA00022448"/>
    </source>
</evidence>
<dbReference type="Pfam" id="PF16916">
    <property type="entry name" value="ZT_dimer"/>
    <property type="match status" value="1"/>
</dbReference>
<keyword evidence="8 9" id="KW-0472">Membrane</keyword>
<keyword evidence="13" id="KW-1185">Reference proteome</keyword>
<evidence type="ECO:0000259" key="11">
    <source>
        <dbReference type="Pfam" id="PF16916"/>
    </source>
</evidence>
<dbReference type="GO" id="GO:0005385">
    <property type="term" value="F:zinc ion transmembrane transporter activity"/>
    <property type="evidence" value="ECO:0007669"/>
    <property type="project" value="TreeGrafter"/>
</dbReference>
<dbReference type="Pfam" id="PF01545">
    <property type="entry name" value="Cation_efflux"/>
    <property type="match status" value="1"/>
</dbReference>
<evidence type="ECO:0000256" key="9">
    <source>
        <dbReference type="SAM" id="Phobius"/>
    </source>
</evidence>
<evidence type="ECO:0000256" key="5">
    <source>
        <dbReference type="ARBA" id="ARBA00022906"/>
    </source>
</evidence>
<dbReference type="RefSeq" id="WP_188598731.1">
    <property type="nucleotide sequence ID" value="NZ_BMJW01000002.1"/>
</dbReference>
<feature type="transmembrane region" description="Helical" evidence="9">
    <location>
        <begin position="117"/>
        <end position="136"/>
    </location>
</feature>
<reference evidence="12" key="1">
    <citation type="journal article" date="2014" name="Int. J. Syst. Evol. Microbiol.">
        <title>Complete genome sequence of Corynebacterium casei LMG S-19264T (=DSM 44701T), isolated from a smear-ripened cheese.</title>
        <authorList>
            <consortium name="US DOE Joint Genome Institute (JGI-PGF)"/>
            <person name="Walter F."/>
            <person name="Albersmeier A."/>
            <person name="Kalinowski J."/>
            <person name="Ruckert C."/>
        </authorList>
    </citation>
    <scope>NUCLEOTIDE SEQUENCE</scope>
    <source>
        <strain evidence="12">CGMCC 1.15763</strain>
    </source>
</reference>
<dbReference type="InterPro" id="IPR027469">
    <property type="entry name" value="Cation_efflux_TMD_sf"/>
</dbReference>
<dbReference type="InterPro" id="IPR036837">
    <property type="entry name" value="Cation_efflux_CTD_sf"/>
</dbReference>
<keyword evidence="5" id="KW-0864">Zinc transport</keyword>
<evidence type="ECO:0000313" key="13">
    <source>
        <dbReference type="Proteomes" id="UP000633278"/>
    </source>
</evidence>
<dbReference type="PANTHER" id="PTHR11562">
    <property type="entry name" value="CATION EFFLUX PROTEIN/ ZINC TRANSPORTER"/>
    <property type="match status" value="1"/>
</dbReference>
<dbReference type="Gene3D" id="1.20.1510.10">
    <property type="entry name" value="Cation efflux protein transmembrane domain"/>
    <property type="match status" value="1"/>
</dbReference>
<dbReference type="SUPFAM" id="SSF161111">
    <property type="entry name" value="Cation efflux protein transmembrane domain-like"/>
    <property type="match status" value="1"/>
</dbReference>
<dbReference type="PANTHER" id="PTHR11562:SF17">
    <property type="entry name" value="RE54080P-RELATED"/>
    <property type="match status" value="1"/>
</dbReference>
<evidence type="ECO:0000256" key="4">
    <source>
        <dbReference type="ARBA" id="ARBA00022692"/>
    </source>
</evidence>
<reference evidence="12" key="2">
    <citation type="submission" date="2020-09" db="EMBL/GenBank/DDBJ databases">
        <authorList>
            <person name="Sun Q."/>
            <person name="Zhou Y."/>
        </authorList>
    </citation>
    <scope>NUCLEOTIDE SEQUENCE</scope>
    <source>
        <strain evidence="12">CGMCC 1.15763</strain>
    </source>
</reference>
<keyword evidence="7" id="KW-0406">Ion transport</keyword>
<dbReference type="Proteomes" id="UP000633278">
    <property type="component" value="Unassembled WGS sequence"/>
</dbReference>
<evidence type="ECO:0000256" key="8">
    <source>
        <dbReference type="ARBA" id="ARBA00023136"/>
    </source>
</evidence>
<evidence type="ECO:0000313" key="12">
    <source>
        <dbReference type="EMBL" id="GGG98127.1"/>
    </source>
</evidence>
<accession>A0A917HZL7</accession>
<protein>
    <submittedName>
        <fullName evidence="12">Cation transporter</fullName>
    </submittedName>
</protein>
<proteinExistence type="inferred from homology"/>
<keyword evidence="3" id="KW-0813">Transport</keyword>
<organism evidence="12 13">
    <name type="scientific">Polaribacter pacificus</name>
    <dbReference type="NCBI Taxonomy" id="1775173"/>
    <lineage>
        <taxon>Bacteria</taxon>
        <taxon>Pseudomonadati</taxon>
        <taxon>Bacteroidota</taxon>
        <taxon>Flavobacteriia</taxon>
        <taxon>Flavobacteriales</taxon>
        <taxon>Flavobacteriaceae</taxon>
    </lineage>
</organism>
<keyword evidence="4 9" id="KW-0812">Transmembrane</keyword>
<dbReference type="AlphaFoldDB" id="A0A917HZL7"/>
<feature type="transmembrane region" description="Helical" evidence="9">
    <location>
        <begin position="82"/>
        <end position="102"/>
    </location>
</feature>
<feature type="domain" description="Cation efflux protein cytoplasmic" evidence="11">
    <location>
        <begin position="210"/>
        <end position="285"/>
    </location>
</feature>
<comment type="subcellular location">
    <subcellularLocation>
        <location evidence="1">Membrane</location>
        <topology evidence="1">Multi-pass membrane protein</topology>
    </subcellularLocation>
</comment>
<name>A0A917HZL7_9FLAO</name>
<dbReference type="SUPFAM" id="SSF160240">
    <property type="entry name" value="Cation efflux protein cytoplasmic domain-like"/>
    <property type="match status" value="1"/>
</dbReference>
<evidence type="ECO:0000256" key="7">
    <source>
        <dbReference type="ARBA" id="ARBA00023065"/>
    </source>
</evidence>
<feature type="domain" description="Cation efflux protein transmembrane" evidence="10">
    <location>
        <begin position="18"/>
        <end position="206"/>
    </location>
</feature>
<sequence>MGHHHHHHHEEGATKNIKTAFFLNLSFTLIEIIGGIYTNSLAIVSDAVHDLGDSISLGMSWYFQKISTKKANSKYSYGYKRFSLLGAIINSIILIIGTVFIIKEAIPRIINPQAADAHGMMWLAILGVLVNGAAVLKLKKGSSINERVVSLHLLEDVLGWIAVLIASIIMQFWNVPILDPILSLAIACYVLFNVFKNLKESISIILQRVPDQLSVKAIEKKVIAMKGIKSVHDCHLWTMDGEYHVLSMHLVLNDPYQKETTALKNQVRHLLKQEFHIEHCTLELDQNPEDCAYKDCN</sequence>
<evidence type="ECO:0000256" key="1">
    <source>
        <dbReference type="ARBA" id="ARBA00004141"/>
    </source>
</evidence>
<evidence type="ECO:0000259" key="10">
    <source>
        <dbReference type="Pfam" id="PF01545"/>
    </source>
</evidence>
<evidence type="ECO:0000256" key="2">
    <source>
        <dbReference type="ARBA" id="ARBA00008873"/>
    </source>
</evidence>
<feature type="transmembrane region" description="Helical" evidence="9">
    <location>
        <begin position="157"/>
        <end position="175"/>
    </location>
</feature>
<dbReference type="InterPro" id="IPR002524">
    <property type="entry name" value="Cation_efflux"/>
</dbReference>